<evidence type="ECO:0000313" key="1">
    <source>
        <dbReference type="EMBL" id="JAD97645.1"/>
    </source>
</evidence>
<organism evidence="1">
    <name type="scientific">Arundo donax</name>
    <name type="common">Giant reed</name>
    <name type="synonym">Donax arundinaceus</name>
    <dbReference type="NCBI Taxonomy" id="35708"/>
    <lineage>
        <taxon>Eukaryota</taxon>
        <taxon>Viridiplantae</taxon>
        <taxon>Streptophyta</taxon>
        <taxon>Embryophyta</taxon>
        <taxon>Tracheophyta</taxon>
        <taxon>Spermatophyta</taxon>
        <taxon>Magnoliopsida</taxon>
        <taxon>Liliopsida</taxon>
        <taxon>Poales</taxon>
        <taxon>Poaceae</taxon>
        <taxon>PACMAD clade</taxon>
        <taxon>Arundinoideae</taxon>
        <taxon>Arundineae</taxon>
        <taxon>Arundo</taxon>
    </lineage>
</organism>
<name>A0A0A9EIJ6_ARUDO</name>
<reference evidence="1" key="1">
    <citation type="submission" date="2014-09" db="EMBL/GenBank/DDBJ databases">
        <authorList>
            <person name="Magalhaes I.L.F."/>
            <person name="Oliveira U."/>
            <person name="Santos F.R."/>
            <person name="Vidigal T.H.D.A."/>
            <person name="Brescovit A.D."/>
            <person name="Santos A.J."/>
        </authorList>
    </citation>
    <scope>NUCLEOTIDE SEQUENCE</scope>
    <source>
        <tissue evidence="1">Shoot tissue taken approximately 20 cm above the soil surface</tissue>
    </source>
</reference>
<proteinExistence type="predicted"/>
<dbReference type="AlphaFoldDB" id="A0A0A9EIJ6"/>
<sequence>MRQQPTENCRGIRWYGRGGGRRNMAAGGSGQCQAPACCLGLIH</sequence>
<accession>A0A0A9EIJ6</accession>
<protein>
    <submittedName>
        <fullName evidence="1">Uncharacterized protein</fullName>
    </submittedName>
</protein>
<reference evidence="1" key="2">
    <citation type="journal article" date="2015" name="Data Brief">
        <title>Shoot transcriptome of the giant reed, Arundo donax.</title>
        <authorList>
            <person name="Barrero R.A."/>
            <person name="Guerrero F.D."/>
            <person name="Moolhuijzen P."/>
            <person name="Goolsby J.A."/>
            <person name="Tidwell J."/>
            <person name="Bellgard S.E."/>
            <person name="Bellgard M.I."/>
        </authorList>
    </citation>
    <scope>NUCLEOTIDE SEQUENCE</scope>
    <source>
        <tissue evidence="1">Shoot tissue taken approximately 20 cm above the soil surface</tissue>
    </source>
</reference>
<dbReference type="EMBL" id="GBRH01200250">
    <property type="protein sequence ID" value="JAD97645.1"/>
    <property type="molecule type" value="Transcribed_RNA"/>
</dbReference>